<dbReference type="Proteomes" id="UP000185210">
    <property type="component" value="Unassembled WGS sequence"/>
</dbReference>
<dbReference type="AlphaFoldDB" id="A0AB38D4S9"/>
<organism evidence="1 2">
    <name type="scientific">Mycobacteroides abscessus subsp. abscessus</name>
    <dbReference type="NCBI Taxonomy" id="1185650"/>
    <lineage>
        <taxon>Bacteria</taxon>
        <taxon>Bacillati</taxon>
        <taxon>Actinomycetota</taxon>
        <taxon>Actinomycetes</taxon>
        <taxon>Mycobacteriales</taxon>
        <taxon>Mycobacteriaceae</taxon>
        <taxon>Mycobacteroides</taxon>
        <taxon>Mycobacteroides abscessus</taxon>
    </lineage>
</organism>
<name>A0AB38D4S9_9MYCO</name>
<dbReference type="EMBL" id="FSHM01000008">
    <property type="protein sequence ID" value="SIB78015.1"/>
    <property type="molecule type" value="Genomic_DNA"/>
</dbReference>
<reference evidence="1 2" key="1">
    <citation type="submission" date="2016-11" db="EMBL/GenBank/DDBJ databases">
        <authorList>
            <consortium name="Pathogen Informatics"/>
        </authorList>
    </citation>
    <scope>NUCLEOTIDE SEQUENCE [LARGE SCALE GENOMIC DNA]</scope>
    <source>
        <strain evidence="1 2">104</strain>
    </source>
</reference>
<protein>
    <submittedName>
        <fullName evidence="1">Uncharacterized protein</fullName>
    </submittedName>
</protein>
<accession>A0AB38D4S9</accession>
<gene>
    <name evidence="1" type="ORF">SAMEA2070301_04522</name>
</gene>
<comment type="caution">
    <text evidence="1">The sequence shown here is derived from an EMBL/GenBank/DDBJ whole genome shotgun (WGS) entry which is preliminary data.</text>
</comment>
<evidence type="ECO:0000313" key="2">
    <source>
        <dbReference type="Proteomes" id="UP000185210"/>
    </source>
</evidence>
<proteinExistence type="predicted"/>
<evidence type="ECO:0000313" key="1">
    <source>
        <dbReference type="EMBL" id="SIB78015.1"/>
    </source>
</evidence>
<sequence>MEVLGQMTKIATLSDQELRARRQIILDKLGMSIEDLRRRAKGYALVGDEHDAWEQIESIAFLLGETRA</sequence>